<dbReference type="Proteomes" id="UP000265341">
    <property type="component" value="Unassembled WGS sequence"/>
</dbReference>
<organism evidence="1 2">
    <name type="scientific">Calidithermus roseus</name>
    <dbReference type="NCBI Taxonomy" id="1644118"/>
    <lineage>
        <taxon>Bacteria</taxon>
        <taxon>Thermotogati</taxon>
        <taxon>Deinococcota</taxon>
        <taxon>Deinococci</taxon>
        <taxon>Thermales</taxon>
        <taxon>Thermaceae</taxon>
        <taxon>Calidithermus</taxon>
    </lineage>
</organism>
<dbReference type="EMBL" id="QWLA01000074">
    <property type="protein sequence ID" value="RIH83568.1"/>
    <property type="molecule type" value="Genomic_DNA"/>
</dbReference>
<dbReference type="AlphaFoldDB" id="A0A399EHY8"/>
<sequence>MGQSAYVFPLERPANARIRVTLRTHEYRHRRAAGAASLAGRVQEWAAHLACGLPA</sequence>
<reference evidence="1 2" key="1">
    <citation type="submission" date="2018-08" db="EMBL/GenBank/DDBJ databases">
        <title>Meiothermus roseus NBRC 110900 genome sequencing project.</title>
        <authorList>
            <person name="Da Costa M.S."/>
            <person name="Albuquerque L."/>
            <person name="Raposo P."/>
            <person name="Froufe H.J.C."/>
            <person name="Barroso C.S."/>
            <person name="Egas C."/>
        </authorList>
    </citation>
    <scope>NUCLEOTIDE SEQUENCE [LARGE SCALE GENOMIC DNA]</scope>
    <source>
        <strain evidence="1 2">NBRC 110900</strain>
    </source>
</reference>
<gene>
    <name evidence="1" type="ORF">Mrose_02990</name>
</gene>
<protein>
    <submittedName>
        <fullName evidence="1">Uncharacterized protein</fullName>
    </submittedName>
</protein>
<name>A0A399EHY8_9DEIN</name>
<accession>A0A399EHY8</accession>
<dbReference type="RefSeq" id="WP_182482853.1">
    <property type="nucleotide sequence ID" value="NZ_QWLA01000074.1"/>
</dbReference>
<evidence type="ECO:0000313" key="2">
    <source>
        <dbReference type="Proteomes" id="UP000265341"/>
    </source>
</evidence>
<keyword evidence="2" id="KW-1185">Reference proteome</keyword>
<proteinExistence type="predicted"/>
<comment type="caution">
    <text evidence="1">The sequence shown here is derived from an EMBL/GenBank/DDBJ whole genome shotgun (WGS) entry which is preliminary data.</text>
</comment>
<evidence type="ECO:0000313" key="1">
    <source>
        <dbReference type="EMBL" id="RIH83568.1"/>
    </source>
</evidence>